<sequence>MSITADPLSRKTDSSNQLTRLGTDAPGASSQTANPVCTAPGTLSSTMDQREKPPETAVNAASDARRTT</sequence>
<name>A0A6F8YFW5_9ACTN</name>
<evidence type="ECO:0000256" key="1">
    <source>
        <dbReference type="SAM" id="MobiDB-lite"/>
    </source>
</evidence>
<proteinExistence type="predicted"/>
<dbReference type="KEGG" id="psuu:Psuf_022730"/>
<evidence type="ECO:0000313" key="3">
    <source>
        <dbReference type="Proteomes" id="UP000503011"/>
    </source>
</evidence>
<protein>
    <submittedName>
        <fullName evidence="2">Uncharacterized protein</fullName>
    </submittedName>
</protein>
<reference evidence="2 3" key="2">
    <citation type="submission" date="2020-03" db="EMBL/GenBank/DDBJ databases">
        <authorList>
            <person name="Ichikawa N."/>
            <person name="Kimura A."/>
            <person name="Kitahashi Y."/>
            <person name="Uohara A."/>
        </authorList>
    </citation>
    <scope>NUCLEOTIDE SEQUENCE [LARGE SCALE GENOMIC DNA]</scope>
    <source>
        <strain evidence="2 3">NBRC 105367</strain>
    </source>
</reference>
<accession>A0A6F8YFW5</accession>
<feature type="compositionally biased region" description="Polar residues" evidence="1">
    <location>
        <begin position="28"/>
        <end position="47"/>
    </location>
</feature>
<reference evidence="2 3" key="1">
    <citation type="submission" date="2020-03" db="EMBL/GenBank/DDBJ databases">
        <title>Whole genome shotgun sequence of Phytohabitans suffuscus NBRC 105367.</title>
        <authorList>
            <person name="Komaki H."/>
            <person name="Tamura T."/>
        </authorList>
    </citation>
    <scope>NUCLEOTIDE SEQUENCE [LARGE SCALE GENOMIC DNA]</scope>
    <source>
        <strain evidence="2 3">NBRC 105367</strain>
    </source>
</reference>
<evidence type="ECO:0000313" key="2">
    <source>
        <dbReference type="EMBL" id="BCB84960.1"/>
    </source>
</evidence>
<dbReference type="Proteomes" id="UP000503011">
    <property type="component" value="Chromosome"/>
</dbReference>
<dbReference type="AlphaFoldDB" id="A0A6F8YFW5"/>
<organism evidence="2 3">
    <name type="scientific">Phytohabitans suffuscus</name>
    <dbReference type="NCBI Taxonomy" id="624315"/>
    <lineage>
        <taxon>Bacteria</taxon>
        <taxon>Bacillati</taxon>
        <taxon>Actinomycetota</taxon>
        <taxon>Actinomycetes</taxon>
        <taxon>Micromonosporales</taxon>
        <taxon>Micromonosporaceae</taxon>
    </lineage>
</organism>
<dbReference type="EMBL" id="AP022871">
    <property type="protein sequence ID" value="BCB84960.1"/>
    <property type="molecule type" value="Genomic_DNA"/>
</dbReference>
<gene>
    <name evidence="2" type="ORF">Psuf_022730</name>
</gene>
<feature type="region of interest" description="Disordered" evidence="1">
    <location>
        <begin position="1"/>
        <end position="68"/>
    </location>
</feature>
<keyword evidence="3" id="KW-1185">Reference proteome</keyword>